<evidence type="ECO:0000313" key="2">
    <source>
        <dbReference type="EMBL" id="SOE08501.1"/>
    </source>
</evidence>
<dbReference type="RefSeq" id="WP_143438913.1">
    <property type="nucleotide sequence ID" value="NZ_OCPC01000001.1"/>
</dbReference>
<sequence>MKSPYRDARFRQRFQGVERSGDTGTGARTSVTDVVRSSPPTPTPAHQAHNTTTNEQAAATDTPAATEPLTDKEQARTKRFWSHYGADTPFLPQHTTPAPWRDLSDVARLEQLHYAVASFGPATAFTLNLSPEVEAQVRKESKAAKWISARIARRLFEALGRKVDFWFAFEITEGHRQRLHLHGEIAGLEDTDYSAVRKALRLAAGEWKQVRQHQAHLKPASIVWANYAAKHSFTVRPHKGRFAILSRPISGDWYFATNNLRSTAKEIYTFRRAEVLKQQLEPRESTASQ</sequence>
<feature type="compositionally biased region" description="Low complexity" evidence="1">
    <location>
        <begin position="57"/>
        <end position="68"/>
    </location>
</feature>
<accession>A0A286HL61</accession>
<name>A0A286HL61_9HYPH</name>
<evidence type="ECO:0000256" key="1">
    <source>
        <dbReference type="SAM" id="MobiDB-lite"/>
    </source>
</evidence>
<dbReference type="Proteomes" id="UP000219465">
    <property type="component" value="Unassembled WGS sequence"/>
</dbReference>
<feature type="compositionally biased region" description="Basic and acidic residues" evidence="1">
    <location>
        <begin position="1"/>
        <end position="10"/>
    </location>
</feature>
<dbReference type="OrthoDB" id="8114564at2"/>
<gene>
    <name evidence="2" type="ORF">SAMN05877838_0223</name>
</gene>
<feature type="region of interest" description="Disordered" evidence="1">
    <location>
        <begin position="1"/>
        <end position="73"/>
    </location>
</feature>
<keyword evidence="3" id="KW-1185">Reference proteome</keyword>
<reference evidence="3" key="1">
    <citation type="submission" date="2017-08" db="EMBL/GenBank/DDBJ databases">
        <authorList>
            <person name="Varghese N."/>
            <person name="Submissions S."/>
        </authorList>
    </citation>
    <scope>NUCLEOTIDE SEQUENCE [LARGE SCALE GENOMIC DNA]</scope>
    <source>
        <strain evidence="3">KCTC 23107</strain>
    </source>
</reference>
<organism evidence="2 3">
    <name type="scientific">Hoeflea halophila</name>
    <dbReference type="NCBI Taxonomy" id="714899"/>
    <lineage>
        <taxon>Bacteria</taxon>
        <taxon>Pseudomonadati</taxon>
        <taxon>Pseudomonadota</taxon>
        <taxon>Alphaproteobacteria</taxon>
        <taxon>Hyphomicrobiales</taxon>
        <taxon>Rhizobiaceae</taxon>
        <taxon>Hoeflea</taxon>
    </lineage>
</organism>
<dbReference type="EMBL" id="OCPC01000001">
    <property type="protein sequence ID" value="SOE08501.1"/>
    <property type="molecule type" value="Genomic_DNA"/>
</dbReference>
<evidence type="ECO:0000313" key="3">
    <source>
        <dbReference type="Proteomes" id="UP000219465"/>
    </source>
</evidence>
<dbReference type="AlphaFoldDB" id="A0A286HL61"/>
<protein>
    <submittedName>
        <fullName evidence="2">Uncharacterized protein</fullName>
    </submittedName>
</protein>
<proteinExistence type="predicted"/>